<feature type="transmembrane region" description="Helical" evidence="1">
    <location>
        <begin position="190"/>
        <end position="215"/>
    </location>
</feature>
<protein>
    <recommendedName>
        <fullName evidence="3">Cytochrome b561 bacterial/Ni-hydrogenase domain-containing protein</fullName>
    </recommendedName>
</protein>
<dbReference type="AlphaFoldDB" id="A0A3B0XNH5"/>
<feature type="transmembrane region" description="Helical" evidence="1">
    <location>
        <begin position="157"/>
        <end position="178"/>
    </location>
</feature>
<feature type="transmembrane region" description="Helical" evidence="1">
    <location>
        <begin position="73"/>
        <end position="94"/>
    </location>
</feature>
<dbReference type="Gene3D" id="1.20.950.20">
    <property type="entry name" value="Transmembrane di-heme cytochromes, Chain C"/>
    <property type="match status" value="1"/>
</dbReference>
<dbReference type="EMBL" id="UOFI01000041">
    <property type="protein sequence ID" value="VAW63449.1"/>
    <property type="molecule type" value="Genomic_DNA"/>
</dbReference>
<evidence type="ECO:0008006" key="3">
    <source>
        <dbReference type="Google" id="ProtNLM"/>
    </source>
</evidence>
<dbReference type="GO" id="GO:0022904">
    <property type="term" value="P:respiratory electron transport chain"/>
    <property type="evidence" value="ECO:0007669"/>
    <property type="project" value="InterPro"/>
</dbReference>
<gene>
    <name evidence="2" type="ORF">MNBD_GAMMA09-821</name>
</gene>
<keyword evidence="1" id="KW-0812">Transmembrane</keyword>
<evidence type="ECO:0000256" key="1">
    <source>
        <dbReference type="SAM" id="Phobius"/>
    </source>
</evidence>
<evidence type="ECO:0000313" key="2">
    <source>
        <dbReference type="EMBL" id="VAW63449.1"/>
    </source>
</evidence>
<proteinExistence type="predicted"/>
<organism evidence="2">
    <name type="scientific">hydrothermal vent metagenome</name>
    <dbReference type="NCBI Taxonomy" id="652676"/>
    <lineage>
        <taxon>unclassified sequences</taxon>
        <taxon>metagenomes</taxon>
        <taxon>ecological metagenomes</taxon>
    </lineage>
</organism>
<dbReference type="GO" id="GO:0009055">
    <property type="term" value="F:electron transfer activity"/>
    <property type="evidence" value="ECO:0007669"/>
    <property type="project" value="InterPro"/>
</dbReference>
<dbReference type="GO" id="GO:0005886">
    <property type="term" value="C:plasma membrane"/>
    <property type="evidence" value="ECO:0007669"/>
    <property type="project" value="UniProtKB-SubCell"/>
</dbReference>
<keyword evidence="1" id="KW-1133">Transmembrane helix</keyword>
<name>A0A3B0XNH5_9ZZZZ</name>
<sequence length="273" mass="32551">MMKKRYQPIVYKDGKRYFYRFSAHQRVQHVVLFTTVITLALTGFPLRHAEESWAKPLYNFMGGPDIAPLIHRAAGTVLLGLFVYHTIYWMLGFYKNHIVKLRQSNELTMGNFFRAVLSLEMVPNKKDLVDIIQLWKYLLYFTNRPPRHERMSWREKFDYFAPYWGIPILGPAGAALWWRDEITHFMPGWVLNAAYIMHTDEALLAVLFLFFVHWYNVHYSPEKFPAATVWLTGYLNEHDMIHEHYNEYVRVMIENGLEDDIKPQNFGGEEYEW</sequence>
<accession>A0A3B0XNH5</accession>
<dbReference type="InterPro" id="IPR016174">
    <property type="entry name" value="Di-haem_cyt_TM"/>
</dbReference>
<reference evidence="2" key="1">
    <citation type="submission" date="2018-06" db="EMBL/GenBank/DDBJ databases">
        <authorList>
            <person name="Zhirakovskaya E."/>
        </authorList>
    </citation>
    <scope>NUCLEOTIDE SEQUENCE</scope>
</reference>
<keyword evidence="1" id="KW-0472">Membrane</keyword>
<dbReference type="SUPFAM" id="SSF81342">
    <property type="entry name" value="Transmembrane di-heme cytochromes"/>
    <property type="match status" value="1"/>
</dbReference>